<dbReference type="Gene3D" id="2.40.50.100">
    <property type="match status" value="1"/>
</dbReference>
<dbReference type="Pfam" id="PF01597">
    <property type="entry name" value="GCV_H"/>
    <property type="match status" value="1"/>
</dbReference>
<evidence type="ECO:0000259" key="2">
    <source>
        <dbReference type="PROSITE" id="PS50968"/>
    </source>
</evidence>
<dbReference type="PROSITE" id="PS50968">
    <property type="entry name" value="BIOTINYL_LIPOYL"/>
    <property type="match status" value="1"/>
</dbReference>
<dbReference type="InterPro" id="IPR000089">
    <property type="entry name" value="Biotin_lipoyl"/>
</dbReference>
<evidence type="ECO:0000256" key="1">
    <source>
        <dbReference type="SAM" id="MobiDB-lite"/>
    </source>
</evidence>
<reference evidence="3" key="1">
    <citation type="journal article" date="2014" name="Front. Microbiol.">
        <title>High frequency of phylogenetically diverse reductive dehalogenase-homologous genes in deep subseafloor sedimentary metagenomes.</title>
        <authorList>
            <person name="Kawai M."/>
            <person name="Futagami T."/>
            <person name="Toyoda A."/>
            <person name="Takaki Y."/>
            <person name="Nishi S."/>
            <person name="Hori S."/>
            <person name="Arai W."/>
            <person name="Tsubouchi T."/>
            <person name="Morono Y."/>
            <person name="Uchiyama I."/>
            <person name="Ito T."/>
            <person name="Fujiyama A."/>
            <person name="Inagaki F."/>
            <person name="Takami H."/>
        </authorList>
    </citation>
    <scope>NUCLEOTIDE SEQUENCE</scope>
    <source>
        <strain evidence="3">Expedition CK06-06</strain>
    </source>
</reference>
<feature type="compositionally biased region" description="Acidic residues" evidence="1">
    <location>
        <begin position="138"/>
        <end position="147"/>
    </location>
</feature>
<name>X1G7W9_9ZZZZ</name>
<evidence type="ECO:0000313" key="3">
    <source>
        <dbReference type="EMBL" id="GAH53971.1"/>
    </source>
</evidence>
<gene>
    <name evidence="3" type="ORF">S03H2_28065</name>
</gene>
<proteinExistence type="predicted"/>
<feature type="region of interest" description="Disordered" evidence="1">
    <location>
        <begin position="130"/>
        <end position="162"/>
    </location>
</feature>
<dbReference type="GO" id="GO:0009249">
    <property type="term" value="P:protein lipoylation"/>
    <property type="evidence" value="ECO:0007669"/>
    <property type="project" value="TreeGrafter"/>
</dbReference>
<comment type="caution">
    <text evidence="3">The sequence shown here is derived from an EMBL/GenBank/DDBJ whole genome shotgun (WGS) entry which is preliminary data.</text>
</comment>
<dbReference type="SUPFAM" id="SSF51230">
    <property type="entry name" value="Single hybrid motif"/>
    <property type="match status" value="1"/>
</dbReference>
<dbReference type="GO" id="GO:0005960">
    <property type="term" value="C:glycine cleavage complex"/>
    <property type="evidence" value="ECO:0007669"/>
    <property type="project" value="InterPro"/>
</dbReference>
<dbReference type="InterPro" id="IPR033753">
    <property type="entry name" value="GCV_H/Fam206"/>
</dbReference>
<dbReference type="PANTHER" id="PTHR11715:SF3">
    <property type="entry name" value="GLYCINE CLEAVAGE SYSTEM H PROTEIN-RELATED"/>
    <property type="match status" value="1"/>
</dbReference>
<dbReference type="AlphaFoldDB" id="X1G7W9"/>
<dbReference type="EMBL" id="BARU01016903">
    <property type="protein sequence ID" value="GAH53971.1"/>
    <property type="molecule type" value="Genomic_DNA"/>
</dbReference>
<dbReference type="InterPro" id="IPR011053">
    <property type="entry name" value="Single_hybrid_motif"/>
</dbReference>
<dbReference type="GO" id="GO:0019464">
    <property type="term" value="P:glycine decarboxylation via glycine cleavage system"/>
    <property type="evidence" value="ECO:0007669"/>
    <property type="project" value="InterPro"/>
</dbReference>
<dbReference type="GO" id="GO:0005829">
    <property type="term" value="C:cytosol"/>
    <property type="evidence" value="ECO:0007669"/>
    <property type="project" value="TreeGrafter"/>
</dbReference>
<dbReference type="CDD" id="cd06848">
    <property type="entry name" value="GCS_H"/>
    <property type="match status" value="1"/>
</dbReference>
<organism evidence="3">
    <name type="scientific">marine sediment metagenome</name>
    <dbReference type="NCBI Taxonomy" id="412755"/>
    <lineage>
        <taxon>unclassified sequences</taxon>
        <taxon>metagenomes</taxon>
        <taxon>ecological metagenomes</taxon>
    </lineage>
</organism>
<feature type="domain" description="Lipoyl-binding" evidence="2">
    <location>
        <begin position="27"/>
        <end position="109"/>
    </location>
</feature>
<sequence length="162" mass="18603">MKRSFRFPENYQYQSTSVWLEDTGRGIFKLGITDYAQHVLDDIISITFPEAGYLIEKDEELVSIDSIEDTLIIMSPIGGKITEINEELRQSPELLNESPYEDGWVLLIEVSSEDDLDQLVDIDEILDQHQDELAESGFADDEDDFDEDSYKDLEDSDSDSDY</sequence>
<dbReference type="InterPro" id="IPR002930">
    <property type="entry name" value="GCV_H"/>
</dbReference>
<accession>X1G7W9</accession>
<dbReference type="PANTHER" id="PTHR11715">
    <property type="entry name" value="GLYCINE CLEAVAGE SYSTEM H PROTEIN"/>
    <property type="match status" value="1"/>
</dbReference>
<protein>
    <recommendedName>
        <fullName evidence="2">Lipoyl-binding domain-containing protein</fullName>
    </recommendedName>
</protein>